<evidence type="ECO:0000313" key="3">
    <source>
        <dbReference type="Proteomes" id="UP000027265"/>
    </source>
</evidence>
<accession>A0A067PTJ1</accession>
<organism evidence="2 3">
    <name type="scientific">Jaapia argillacea MUCL 33604</name>
    <dbReference type="NCBI Taxonomy" id="933084"/>
    <lineage>
        <taxon>Eukaryota</taxon>
        <taxon>Fungi</taxon>
        <taxon>Dikarya</taxon>
        <taxon>Basidiomycota</taxon>
        <taxon>Agaricomycotina</taxon>
        <taxon>Agaricomycetes</taxon>
        <taxon>Agaricomycetidae</taxon>
        <taxon>Jaapiales</taxon>
        <taxon>Jaapiaceae</taxon>
        <taxon>Jaapia</taxon>
    </lineage>
</organism>
<name>A0A067PTJ1_9AGAM</name>
<keyword evidence="3" id="KW-1185">Reference proteome</keyword>
<evidence type="ECO:0000313" key="2">
    <source>
        <dbReference type="EMBL" id="KDQ54602.1"/>
    </source>
</evidence>
<dbReference type="Gene3D" id="1.20.1280.50">
    <property type="match status" value="1"/>
</dbReference>
<protein>
    <submittedName>
        <fullName evidence="2">Uncharacterized protein</fullName>
    </submittedName>
</protein>
<evidence type="ECO:0000256" key="1">
    <source>
        <dbReference type="SAM" id="MobiDB-lite"/>
    </source>
</evidence>
<feature type="compositionally biased region" description="Basic residues" evidence="1">
    <location>
        <begin position="572"/>
        <end position="585"/>
    </location>
</feature>
<reference evidence="3" key="1">
    <citation type="journal article" date="2014" name="Proc. Natl. Acad. Sci. U.S.A.">
        <title>Extensive sampling of basidiomycete genomes demonstrates inadequacy of the white-rot/brown-rot paradigm for wood decay fungi.</title>
        <authorList>
            <person name="Riley R."/>
            <person name="Salamov A.A."/>
            <person name="Brown D.W."/>
            <person name="Nagy L.G."/>
            <person name="Floudas D."/>
            <person name="Held B.W."/>
            <person name="Levasseur A."/>
            <person name="Lombard V."/>
            <person name="Morin E."/>
            <person name="Otillar R."/>
            <person name="Lindquist E.A."/>
            <person name="Sun H."/>
            <person name="LaButti K.M."/>
            <person name="Schmutz J."/>
            <person name="Jabbour D."/>
            <person name="Luo H."/>
            <person name="Baker S.E."/>
            <person name="Pisabarro A.G."/>
            <person name="Walton J.D."/>
            <person name="Blanchette R.A."/>
            <person name="Henrissat B."/>
            <person name="Martin F."/>
            <person name="Cullen D."/>
            <person name="Hibbett D.S."/>
            <person name="Grigoriev I.V."/>
        </authorList>
    </citation>
    <scope>NUCLEOTIDE SEQUENCE [LARGE SCALE GENOMIC DNA]</scope>
    <source>
        <strain evidence="3">MUCL 33604</strain>
    </source>
</reference>
<dbReference type="Proteomes" id="UP000027265">
    <property type="component" value="Unassembled WGS sequence"/>
</dbReference>
<sequence>MSSSRYPVNDTSLRQHVGNVSKAEALAALAVQERQLIDRLTLIRSVHNSLASISSLTDALLLEVFNLVRNSGGVAEEWRVVTYVCRRWRQIAVNTPALWDHVHFRSPHRYWAQEHINRSGSTLLSVRIEYLPWKLDETSEGSSGDDEDSDDDEQPKSACRQWLHDVFGITNGLLSRTKSLVLHLHREPDPPFDLRQLSTQPLYLETLQINCLFDLLLEDDCLFDGQVAPSLRTLILRHVCIPWSAPLFSGLASLSISNVEAGESNSPEAFVGMLSRCQGMEVLHLCQSPAFEPDAVEDGEVQAQEISLPNLRSLTIDGEDSVQVSWLTHYLLVPPTAVIRIGVDLKDVEEEGILRRYSVANHPVKTAILAIKYLQVTVGFNKVTLQGTCVYHSSTSSATKPWTLDLRLCVNSTDMSDSQVLNELGPLLLGSGLEVLVIDYVHSPSEPEAVKMETWTSLFQNIPKLLRLSIRGRDSSGLLEALSMPRSLICPMLTGLHYGCSSPIPVVTRFLETRKGSLLTRLVLDPTSGRSMSKGDVNKMKRLVSDFSFGKSFNPVDEVTWDETQKPVPPVRRPRKSIHPIRRPRQAPPEKCRFAPGS</sequence>
<feature type="region of interest" description="Disordered" evidence="1">
    <location>
        <begin position="560"/>
        <end position="598"/>
    </location>
</feature>
<gene>
    <name evidence="2" type="ORF">JAAARDRAFT_71897</name>
</gene>
<dbReference type="EMBL" id="KL197728">
    <property type="protein sequence ID" value="KDQ54602.1"/>
    <property type="molecule type" value="Genomic_DNA"/>
</dbReference>
<dbReference type="OrthoDB" id="3156934at2759"/>
<dbReference type="AlphaFoldDB" id="A0A067PTJ1"/>
<dbReference type="SUPFAM" id="SSF52047">
    <property type="entry name" value="RNI-like"/>
    <property type="match status" value="1"/>
</dbReference>
<feature type="compositionally biased region" description="Basic and acidic residues" evidence="1">
    <location>
        <begin position="588"/>
        <end position="598"/>
    </location>
</feature>
<proteinExistence type="predicted"/>
<dbReference type="HOGENOM" id="CLU_024199_2_0_1"/>
<dbReference type="InParanoid" id="A0A067PTJ1"/>